<dbReference type="Pfam" id="PF02949">
    <property type="entry name" value="7tm_6"/>
    <property type="match status" value="1"/>
</dbReference>
<dbReference type="Proteomes" id="UP000515204">
    <property type="component" value="Unplaced"/>
</dbReference>
<keyword evidence="9" id="KW-0807">Transducer</keyword>
<protein>
    <submittedName>
        <fullName evidence="12">Uncharacterized protein LOC106746677</fullName>
    </submittedName>
</protein>
<evidence type="ECO:0000256" key="8">
    <source>
        <dbReference type="ARBA" id="ARBA00023170"/>
    </source>
</evidence>
<reference evidence="12" key="1">
    <citation type="submission" date="2025-08" db="UniProtKB">
        <authorList>
            <consortium name="RefSeq"/>
        </authorList>
    </citation>
    <scope>IDENTIFICATION</scope>
</reference>
<dbReference type="RefSeq" id="XP_014478961.1">
    <property type="nucleotide sequence ID" value="XM_014623475.1"/>
</dbReference>
<evidence type="ECO:0000256" key="10">
    <source>
        <dbReference type="SAM" id="Phobius"/>
    </source>
</evidence>
<dbReference type="InterPro" id="IPR004117">
    <property type="entry name" value="7tm6_olfct_rcpt"/>
</dbReference>
<evidence type="ECO:0000313" key="12">
    <source>
        <dbReference type="RefSeq" id="XP_014478961.1"/>
    </source>
</evidence>
<dbReference type="GeneID" id="106746677"/>
<gene>
    <name evidence="12" type="primary">LOC106746677</name>
</gene>
<dbReference type="PANTHER" id="PTHR21137">
    <property type="entry name" value="ODORANT RECEPTOR"/>
    <property type="match status" value="1"/>
</dbReference>
<evidence type="ECO:0000256" key="3">
    <source>
        <dbReference type="ARBA" id="ARBA00022606"/>
    </source>
</evidence>
<keyword evidence="11" id="KW-1185">Reference proteome</keyword>
<evidence type="ECO:0000256" key="5">
    <source>
        <dbReference type="ARBA" id="ARBA00022725"/>
    </source>
</evidence>
<comment type="subcellular location">
    <subcellularLocation>
        <location evidence="1">Cell membrane</location>
        <topology evidence="1">Multi-pass membrane protein</topology>
    </subcellularLocation>
</comment>
<keyword evidence="6 10" id="KW-1133">Transmembrane helix</keyword>
<keyword evidence="5" id="KW-0552">Olfaction</keyword>
<keyword evidence="2" id="KW-1003">Cell membrane</keyword>
<dbReference type="KEGG" id="dqu:106746677"/>
<dbReference type="GO" id="GO:0007165">
    <property type="term" value="P:signal transduction"/>
    <property type="evidence" value="ECO:0007669"/>
    <property type="project" value="UniProtKB-KW"/>
</dbReference>
<accession>A0A6P3XKH0</accession>
<evidence type="ECO:0000256" key="2">
    <source>
        <dbReference type="ARBA" id="ARBA00022475"/>
    </source>
</evidence>
<feature type="transmembrane region" description="Helical" evidence="10">
    <location>
        <begin position="12"/>
        <end position="29"/>
    </location>
</feature>
<keyword evidence="3" id="KW-0716">Sensory transduction</keyword>
<dbReference type="PANTHER" id="PTHR21137:SF35">
    <property type="entry name" value="ODORANT RECEPTOR 19A-RELATED"/>
    <property type="match status" value="1"/>
</dbReference>
<name>A0A6P3XKH0_DINQU</name>
<proteinExistence type="predicted"/>
<dbReference type="GO" id="GO:0004984">
    <property type="term" value="F:olfactory receptor activity"/>
    <property type="evidence" value="ECO:0007669"/>
    <property type="project" value="InterPro"/>
</dbReference>
<dbReference type="GO" id="GO:0005886">
    <property type="term" value="C:plasma membrane"/>
    <property type="evidence" value="ECO:0007669"/>
    <property type="project" value="UniProtKB-SubCell"/>
</dbReference>
<evidence type="ECO:0000256" key="7">
    <source>
        <dbReference type="ARBA" id="ARBA00023136"/>
    </source>
</evidence>
<keyword evidence="7 10" id="KW-0472">Membrane</keyword>
<evidence type="ECO:0000256" key="6">
    <source>
        <dbReference type="ARBA" id="ARBA00022989"/>
    </source>
</evidence>
<evidence type="ECO:0000256" key="4">
    <source>
        <dbReference type="ARBA" id="ARBA00022692"/>
    </source>
</evidence>
<feature type="transmembrane region" description="Helical" evidence="10">
    <location>
        <begin position="131"/>
        <end position="151"/>
    </location>
</feature>
<sequence>MEYFVDPQRYFYLIMLHMNTAVCIGITVLAATGTLFIACQKFICGLFVIASYRIERAMRIDTMRDVNLSGKNLIYDRIIKAVEIHRKAMKLSKFLMSKFEVPFGLLIMAGVVSLSLNLFRILSSEFNIEELSLPTAFALMITLYMFLANYVGQNLTDHNSQIFATVYSIQWYKAPLHVQKLILFLLQKGTKDFTLNVGSLLNGSMKSFATLTNTSISYFTVLYSTQR</sequence>
<feature type="transmembrane region" description="Helical" evidence="10">
    <location>
        <begin position="99"/>
        <end position="119"/>
    </location>
</feature>
<dbReference type="AlphaFoldDB" id="A0A6P3XKH0"/>
<dbReference type="GO" id="GO:0005549">
    <property type="term" value="F:odorant binding"/>
    <property type="evidence" value="ECO:0007669"/>
    <property type="project" value="InterPro"/>
</dbReference>
<dbReference type="OrthoDB" id="7550533at2759"/>
<keyword evidence="8" id="KW-0675">Receptor</keyword>
<keyword evidence="4 10" id="KW-0812">Transmembrane</keyword>
<evidence type="ECO:0000256" key="9">
    <source>
        <dbReference type="ARBA" id="ARBA00023224"/>
    </source>
</evidence>
<organism evidence="11 12">
    <name type="scientific">Dinoponera quadriceps</name>
    <name type="common">South American ant</name>
    <dbReference type="NCBI Taxonomy" id="609295"/>
    <lineage>
        <taxon>Eukaryota</taxon>
        <taxon>Metazoa</taxon>
        <taxon>Ecdysozoa</taxon>
        <taxon>Arthropoda</taxon>
        <taxon>Hexapoda</taxon>
        <taxon>Insecta</taxon>
        <taxon>Pterygota</taxon>
        <taxon>Neoptera</taxon>
        <taxon>Endopterygota</taxon>
        <taxon>Hymenoptera</taxon>
        <taxon>Apocrita</taxon>
        <taxon>Aculeata</taxon>
        <taxon>Formicoidea</taxon>
        <taxon>Formicidae</taxon>
        <taxon>Ponerinae</taxon>
        <taxon>Ponerini</taxon>
        <taxon>Dinoponera</taxon>
    </lineage>
</organism>
<evidence type="ECO:0000256" key="1">
    <source>
        <dbReference type="ARBA" id="ARBA00004651"/>
    </source>
</evidence>
<evidence type="ECO:0000313" key="11">
    <source>
        <dbReference type="Proteomes" id="UP000515204"/>
    </source>
</evidence>